<protein>
    <recommendedName>
        <fullName evidence="9">Multidrug-efflux transporter</fullName>
    </recommendedName>
</protein>
<keyword evidence="2" id="KW-0813">Transport</keyword>
<evidence type="ECO:0000256" key="5">
    <source>
        <dbReference type="ARBA" id="ARBA00022692"/>
    </source>
</evidence>
<feature type="transmembrane region" description="Helical" evidence="10">
    <location>
        <begin position="288"/>
        <end position="310"/>
    </location>
</feature>
<keyword evidence="6 10" id="KW-1133">Transmembrane helix</keyword>
<dbReference type="NCBIfam" id="TIGR00797">
    <property type="entry name" value="matE"/>
    <property type="match status" value="1"/>
</dbReference>
<feature type="transmembrane region" description="Helical" evidence="10">
    <location>
        <begin position="34"/>
        <end position="56"/>
    </location>
</feature>
<keyword evidence="7" id="KW-0406">Ion transport</keyword>
<dbReference type="InterPro" id="IPR002528">
    <property type="entry name" value="MATE_fam"/>
</dbReference>
<feature type="transmembrane region" description="Helical" evidence="10">
    <location>
        <begin position="363"/>
        <end position="386"/>
    </location>
</feature>
<dbReference type="InterPro" id="IPR050222">
    <property type="entry name" value="MATE_MdtK"/>
</dbReference>
<accession>A0A381TMV9</accession>
<dbReference type="Pfam" id="PF01554">
    <property type="entry name" value="MatE"/>
    <property type="match status" value="2"/>
</dbReference>
<dbReference type="PANTHER" id="PTHR43298:SF2">
    <property type="entry name" value="FMN_FAD EXPORTER YEEO-RELATED"/>
    <property type="match status" value="1"/>
</dbReference>
<feature type="transmembrane region" description="Helical" evidence="10">
    <location>
        <begin position="103"/>
        <end position="125"/>
    </location>
</feature>
<evidence type="ECO:0000256" key="10">
    <source>
        <dbReference type="SAM" id="Phobius"/>
    </source>
</evidence>
<feature type="transmembrane region" description="Helical" evidence="10">
    <location>
        <begin position="145"/>
        <end position="166"/>
    </location>
</feature>
<gene>
    <name evidence="11" type="ORF">METZ01_LOCUS68207</name>
</gene>
<evidence type="ECO:0000256" key="6">
    <source>
        <dbReference type="ARBA" id="ARBA00022989"/>
    </source>
</evidence>
<dbReference type="GO" id="GO:0042910">
    <property type="term" value="F:xenobiotic transmembrane transporter activity"/>
    <property type="evidence" value="ECO:0007669"/>
    <property type="project" value="InterPro"/>
</dbReference>
<name>A0A381TMV9_9ZZZZ</name>
<proteinExistence type="predicted"/>
<feature type="transmembrane region" description="Helical" evidence="10">
    <location>
        <begin position="204"/>
        <end position="229"/>
    </location>
</feature>
<dbReference type="AlphaFoldDB" id="A0A381TMV9"/>
<feature type="transmembrane region" description="Helical" evidence="10">
    <location>
        <begin position="398"/>
        <end position="421"/>
    </location>
</feature>
<dbReference type="EMBL" id="UINC01004577">
    <property type="protein sequence ID" value="SVA15353.1"/>
    <property type="molecule type" value="Genomic_DNA"/>
</dbReference>
<evidence type="ECO:0000256" key="1">
    <source>
        <dbReference type="ARBA" id="ARBA00004651"/>
    </source>
</evidence>
<feature type="transmembrane region" description="Helical" evidence="10">
    <location>
        <begin position="68"/>
        <end position="91"/>
    </location>
</feature>
<evidence type="ECO:0000256" key="8">
    <source>
        <dbReference type="ARBA" id="ARBA00023136"/>
    </source>
</evidence>
<comment type="subcellular location">
    <subcellularLocation>
        <location evidence="1">Cell membrane</location>
        <topology evidence="1">Multi-pass membrane protein</topology>
    </subcellularLocation>
</comment>
<evidence type="ECO:0000256" key="7">
    <source>
        <dbReference type="ARBA" id="ARBA00023065"/>
    </source>
</evidence>
<organism evidence="11">
    <name type="scientific">marine metagenome</name>
    <dbReference type="NCBI Taxonomy" id="408172"/>
    <lineage>
        <taxon>unclassified sequences</taxon>
        <taxon>metagenomes</taxon>
        <taxon>ecological metagenomes</taxon>
    </lineage>
</organism>
<dbReference type="GO" id="GO:0005886">
    <property type="term" value="C:plasma membrane"/>
    <property type="evidence" value="ECO:0007669"/>
    <property type="project" value="UniProtKB-SubCell"/>
</dbReference>
<evidence type="ECO:0000256" key="9">
    <source>
        <dbReference type="ARBA" id="ARBA00031636"/>
    </source>
</evidence>
<keyword evidence="4" id="KW-1003">Cell membrane</keyword>
<reference evidence="11" key="1">
    <citation type="submission" date="2018-05" db="EMBL/GenBank/DDBJ databases">
        <authorList>
            <person name="Lanie J.A."/>
            <person name="Ng W.-L."/>
            <person name="Kazmierczak K.M."/>
            <person name="Andrzejewski T.M."/>
            <person name="Davidsen T.M."/>
            <person name="Wayne K.J."/>
            <person name="Tettelin H."/>
            <person name="Glass J.I."/>
            <person name="Rusch D."/>
            <person name="Podicherti R."/>
            <person name="Tsui H.-C.T."/>
            <person name="Winkler M.E."/>
        </authorList>
    </citation>
    <scope>NUCLEOTIDE SEQUENCE</scope>
</reference>
<keyword evidence="8 10" id="KW-0472">Membrane</keyword>
<dbReference type="PIRSF" id="PIRSF006603">
    <property type="entry name" value="DinF"/>
    <property type="match status" value="1"/>
</dbReference>
<dbReference type="PANTHER" id="PTHR43298">
    <property type="entry name" value="MULTIDRUG RESISTANCE PROTEIN NORM-RELATED"/>
    <property type="match status" value="1"/>
</dbReference>
<sequence>MSQIKDIEENIQEESTEITHPETLSVWGLAWPPILGNLLFASVGVISIKAVGTLGAEAVAAVGTGQRMVWVFQALLMAVMTGTTALVARAVGSKNMIEAAHVTRLAIGVSIALSLITTLVIVLFAEKFIGIFGLDPVAQELAVTYLTISILFIPFMAIGMVIGAALRAAGDVKTPMYIGIFTNIIAIYLLLGLVNGQYGMPKLGILGAALAMGISFTIGAAIQLYLWLANKLVVPLGKAGAFTKERLRQLITISYPAGIESFVFQFGMLSFFWIVAMYGTEEVAAYNIGVNILMLSFILGNGFSVAAATLSGQFLGASDPVAAYKSGYQAAGMTMLAMSLSGLLLAFFAEPIAWFFIKDEEVVKFAVIFVWIFAMAQPFMALEFSLGSTLRGAGDTRSPLVITIIGLLVIRVPIAFLLYYLEMPVQWIFATLIIDYFVKGILLITRYRSKRWMKVLKTSS</sequence>
<dbReference type="InterPro" id="IPR048279">
    <property type="entry name" value="MdtK-like"/>
</dbReference>
<feature type="transmembrane region" description="Helical" evidence="10">
    <location>
        <begin position="331"/>
        <end position="357"/>
    </location>
</feature>
<feature type="transmembrane region" description="Helical" evidence="10">
    <location>
        <begin position="250"/>
        <end position="276"/>
    </location>
</feature>
<dbReference type="CDD" id="cd13137">
    <property type="entry name" value="MATE_NorM_like"/>
    <property type="match status" value="1"/>
</dbReference>
<feature type="transmembrane region" description="Helical" evidence="10">
    <location>
        <begin position="427"/>
        <end position="447"/>
    </location>
</feature>
<dbReference type="GO" id="GO:0006811">
    <property type="term" value="P:monoatomic ion transport"/>
    <property type="evidence" value="ECO:0007669"/>
    <property type="project" value="UniProtKB-KW"/>
</dbReference>
<evidence type="ECO:0000313" key="11">
    <source>
        <dbReference type="EMBL" id="SVA15353.1"/>
    </source>
</evidence>
<dbReference type="GO" id="GO:0015297">
    <property type="term" value="F:antiporter activity"/>
    <property type="evidence" value="ECO:0007669"/>
    <property type="project" value="UniProtKB-KW"/>
</dbReference>
<evidence type="ECO:0000256" key="3">
    <source>
        <dbReference type="ARBA" id="ARBA00022449"/>
    </source>
</evidence>
<evidence type="ECO:0000256" key="2">
    <source>
        <dbReference type="ARBA" id="ARBA00022448"/>
    </source>
</evidence>
<keyword evidence="5 10" id="KW-0812">Transmembrane</keyword>
<keyword evidence="3" id="KW-0050">Antiport</keyword>
<evidence type="ECO:0000256" key="4">
    <source>
        <dbReference type="ARBA" id="ARBA00022475"/>
    </source>
</evidence>
<feature type="transmembrane region" description="Helical" evidence="10">
    <location>
        <begin position="178"/>
        <end position="198"/>
    </location>
</feature>